<dbReference type="PROSITE" id="PS50844">
    <property type="entry name" value="AFP_LIKE"/>
    <property type="match status" value="1"/>
</dbReference>
<dbReference type="Gene3D" id="3.20.20.70">
    <property type="entry name" value="Aldolase class I"/>
    <property type="match status" value="1"/>
</dbReference>
<dbReference type="InterPro" id="IPR006190">
    <property type="entry name" value="SAF_AFP_Neu5Ac"/>
</dbReference>
<organism evidence="2 3">
    <name type="scientific">Spirosoma agri</name>
    <dbReference type="NCBI Taxonomy" id="1987381"/>
    <lineage>
        <taxon>Bacteria</taxon>
        <taxon>Pseudomonadati</taxon>
        <taxon>Bacteroidota</taxon>
        <taxon>Cytophagia</taxon>
        <taxon>Cytophagales</taxon>
        <taxon>Cytophagaceae</taxon>
        <taxon>Spirosoma</taxon>
    </lineage>
</organism>
<dbReference type="RefSeq" id="WP_164041935.1">
    <property type="nucleotide sequence ID" value="NZ_JAAGNZ010000002.1"/>
</dbReference>
<dbReference type="InterPro" id="IPR013132">
    <property type="entry name" value="PseI/NeuA/B-like_N"/>
</dbReference>
<dbReference type="GO" id="GO:0047444">
    <property type="term" value="F:N-acylneuraminate-9-phosphate synthase activity"/>
    <property type="evidence" value="ECO:0007669"/>
    <property type="project" value="TreeGrafter"/>
</dbReference>
<dbReference type="EC" id="2.5.1.97" evidence="2"/>
<dbReference type="SUPFAM" id="SSF51269">
    <property type="entry name" value="AFP III-like domain"/>
    <property type="match status" value="1"/>
</dbReference>
<sequence length="359" mass="39479">MTATQPIQVAHYTISPAHRPFVIAEMSGNHNQSLDRALDIVDAVADAGAHALKLQTYTPDTITFNGASEEFYIRDAKSLWADKNLYKLYAEAYTPWEWHKPIFDHAKKRGMIAFSSPFDTTAVDFLESLDVPLYKVASFENTDHILLKKIAQTGKPVIMSTGVASVADLDESVKVLRANGCKDLILLKCTSTYPATPETTNLHTIPHMRQLFDVPVGLSDHTMGIGAAVAAVALGAVVLEKHVTLRRADGGVDSAFSLEPDELKSLVIETERAQLAMGQVSYTLTPKEQKSLQFKRSLYVVQSMKAGESFTPDNVRSIRPANGLHTRYYDDVLGKTATIDIVAGTALTWNLVESERVNE</sequence>
<feature type="domain" description="AFP-like" evidence="1">
    <location>
        <begin position="297"/>
        <end position="355"/>
    </location>
</feature>
<accession>A0A6M0IPK3</accession>
<dbReference type="AlphaFoldDB" id="A0A6M0IPK3"/>
<dbReference type="Pfam" id="PF08666">
    <property type="entry name" value="SAF"/>
    <property type="match status" value="1"/>
</dbReference>
<dbReference type="PANTHER" id="PTHR42966:SF2">
    <property type="entry name" value="PSEUDAMINIC ACID SYNTHASE"/>
    <property type="match status" value="1"/>
</dbReference>
<protein>
    <submittedName>
        <fullName evidence="2">Pseudaminic acid synthase</fullName>
        <ecNumber evidence="2">2.5.1.97</ecNumber>
    </submittedName>
</protein>
<dbReference type="PANTHER" id="PTHR42966">
    <property type="entry name" value="N-ACETYLNEURAMINATE SYNTHASE"/>
    <property type="match status" value="1"/>
</dbReference>
<comment type="caution">
    <text evidence="2">The sequence shown here is derived from an EMBL/GenBank/DDBJ whole genome shotgun (WGS) entry which is preliminary data.</text>
</comment>
<name>A0A6M0IPK3_9BACT</name>
<dbReference type="InterPro" id="IPR013785">
    <property type="entry name" value="Aldolase_TIM"/>
</dbReference>
<dbReference type="Pfam" id="PF03102">
    <property type="entry name" value="NeuB"/>
    <property type="match status" value="1"/>
</dbReference>
<dbReference type="Proteomes" id="UP000477386">
    <property type="component" value="Unassembled WGS sequence"/>
</dbReference>
<dbReference type="InterPro" id="IPR057736">
    <property type="entry name" value="SAF_PseI/NeuA/NeuB"/>
</dbReference>
<reference evidence="2 3" key="1">
    <citation type="submission" date="2020-02" db="EMBL/GenBank/DDBJ databases">
        <title>Draft genome sequence of two Spirosoma agri KCTC 52727 and Spirosoma terrae KCTC 52035.</title>
        <authorList>
            <person name="Rojas J."/>
            <person name="Ambika Manirajan B."/>
            <person name="Ratering S."/>
            <person name="Suarez C."/>
            <person name="Schnell S."/>
        </authorList>
    </citation>
    <scope>NUCLEOTIDE SEQUENCE [LARGE SCALE GENOMIC DNA]</scope>
    <source>
        <strain evidence="2 3">KCTC 52727</strain>
    </source>
</reference>
<gene>
    <name evidence="2" type="primary">pseI</name>
    <name evidence="2" type="ORF">GK091_21535</name>
</gene>
<dbReference type="NCBIfam" id="TIGR03586">
    <property type="entry name" value="PseI"/>
    <property type="match status" value="1"/>
</dbReference>
<dbReference type="EMBL" id="JAAGNZ010000002">
    <property type="protein sequence ID" value="NEU69485.1"/>
    <property type="molecule type" value="Genomic_DNA"/>
</dbReference>
<dbReference type="InterPro" id="IPR013974">
    <property type="entry name" value="SAF"/>
</dbReference>
<proteinExistence type="predicted"/>
<dbReference type="SMART" id="SM00858">
    <property type="entry name" value="SAF"/>
    <property type="match status" value="1"/>
</dbReference>
<dbReference type="GO" id="GO:0016051">
    <property type="term" value="P:carbohydrate biosynthetic process"/>
    <property type="evidence" value="ECO:0007669"/>
    <property type="project" value="InterPro"/>
</dbReference>
<evidence type="ECO:0000313" key="2">
    <source>
        <dbReference type="EMBL" id="NEU69485.1"/>
    </source>
</evidence>
<keyword evidence="2" id="KW-0808">Transferase</keyword>
<dbReference type="CDD" id="cd11615">
    <property type="entry name" value="SAF_NeuB_like"/>
    <property type="match status" value="1"/>
</dbReference>
<dbReference type="SUPFAM" id="SSF51569">
    <property type="entry name" value="Aldolase"/>
    <property type="match status" value="1"/>
</dbReference>
<dbReference type="Gene3D" id="3.90.1210.10">
    <property type="entry name" value="Antifreeze-like/N-acetylneuraminic acid synthase C-terminal domain"/>
    <property type="match status" value="1"/>
</dbReference>
<keyword evidence="3" id="KW-1185">Reference proteome</keyword>
<evidence type="ECO:0000313" key="3">
    <source>
        <dbReference type="Proteomes" id="UP000477386"/>
    </source>
</evidence>
<evidence type="ECO:0000259" key="1">
    <source>
        <dbReference type="PROSITE" id="PS50844"/>
    </source>
</evidence>
<dbReference type="InterPro" id="IPR020030">
    <property type="entry name" value="Pseudaminic_synth_PseI"/>
</dbReference>
<dbReference type="InterPro" id="IPR036732">
    <property type="entry name" value="AFP_Neu5c_C_sf"/>
</dbReference>
<dbReference type="InterPro" id="IPR051690">
    <property type="entry name" value="PseI-like"/>
</dbReference>